<evidence type="ECO:0000313" key="3">
    <source>
        <dbReference type="Proteomes" id="UP000620124"/>
    </source>
</evidence>
<protein>
    <submittedName>
        <fullName evidence="2">Uncharacterized protein</fullName>
    </submittedName>
</protein>
<evidence type="ECO:0000313" key="2">
    <source>
        <dbReference type="EMBL" id="KAF7337102.1"/>
    </source>
</evidence>
<gene>
    <name evidence="2" type="ORF">MVEN_02147800</name>
</gene>
<comment type="caution">
    <text evidence="2">The sequence shown here is derived from an EMBL/GenBank/DDBJ whole genome shotgun (WGS) entry which is preliminary data.</text>
</comment>
<evidence type="ECO:0000256" key="1">
    <source>
        <dbReference type="SAM" id="MobiDB-lite"/>
    </source>
</evidence>
<dbReference type="AlphaFoldDB" id="A0A8H6XAL0"/>
<feature type="compositionally biased region" description="Basic and acidic residues" evidence="1">
    <location>
        <begin position="594"/>
        <end position="610"/>
    </location>
</feature>
<feature type="compositionally biased region" description="Polar residues" evidence="1">
    <location>
        <begin position="12"/>
        <end position="23"/>
    </location>
</feature>
<name>A0A8H6XAL0_9AGAR</name>
<feature type="region of interest" description="Disordered" evidence="1">
    <location>
        <begin position="594"/>
        <end position="633"/>
    </location>
</feature>
<dbReference type="Proteomes" id="UP000620124">
    <property type="component" value="Unassembled WGS sequence"/>
</dbReference>
<feature type="region of interest" description="Disordered" evidence="1">
    <location>
        <begin position="1"/>
        <end position="23"/>
    </location>
</feature>
<sequence length="666" mass="74492">MDDNMHAAPRESSAQSNPGIVSGTSRAALINNNSRDINMFGCTTTSHFTYTTTAAVPSGHQTVPVTLRIYGGVITVTPPSRLKLWATSRRDGSRYGLGRNTEPRNLLAADPLPMVANRSPGVGCRPLRLSTVSGALGMPQDFRMIPVGDIDLQQEIRLDNCTGFIEQRRNHMRVRRLHSAKIEGRNSPVTVAVYQGNRAKEEWQRDIEKYVHPSIVQIYAAASSKNIHAAIFHDDLVPFRQFVDLYYCHSPILTVNIYACGYIEFQAPRNYFHSAFQHRLSQIECTILVRRSTGRLCVDLVPGGVLFFNYVPAVFEYASIETPPPQGPKSLDAPNQEAIVIDSLTLDQYHHVCRWDLQQYRTFTMFTSSTINLGVVISCSSGKPYEDSVEIAFLSNIPISEYNWEIDGNPAALDLMQNGWTCYASTDVLNKSINLTVWSPHEEAWLSQANHIFSCFEISSNLLHDYVVLDTIYFKLTVSAVETDPPEGFLFLCPVEDFRTGPSSFSWPHCPAYWSLDPSGTERLGTEDALELGFPSIQFSTEISGLFWDNSVYDGLYQFHQGKGFDPNSRDIARHLGNPLYQLSNHVNAVDETSARVKDRDSDAELEDVRTSSSEIELAEPTTGDAEAESPDIQGGPAISEAFRFLMNVQLSLIFFLAMCWFCNQI</sequence>
<keyword evidence="3" id="KW-1185">Reference proteome</keyword>
<reference evidence="2" key="1">
    <citation type="submission" date="2020-05" db="EMBL/GenBank/DDBJ databases">
        <title>Mycena genomes resolve the evolution of fungal bioluminescence.</title>
        <authorList>
            <person name="Tsai I.J."/>
        </authorList>
    </citation>
    <scope>NUCLEOTIDE SEQUENCE</scope>
    <source>
        <strain evidence="2">CCC161011</strain>
    </source>
</reference>
<organism evidence="2 3">
    <name type="scientific">Mycena venus</name>
    <dbReference type="NCBI Taxonomy" id="2733690"/>
    <lineage>
        <taxon>Eukaryota</taxon>
        <taxon>Fungi</taxon>
        <taxon>Dikarya</taxon>
        <taxon>Basidiomycota</taxon>
        <taxon>Agaricomycotina</taxon>
        <taxon>Agaricomycetes</taxon>
        <taxon>Agaricomycetidae</taxon>
        <taxon>Agaricales</taxon>
        <taxon>Marasmiineae</taxon>
        <taxon>Mycenaceae</taxon>
        <taxon>Mycena</taxon>
    </lineage>
</organism>
<proteinExistence type="predicted"/>
<accession>A0A8H6XAL0</accession>
<dbReference type="EMBL" id="JACAZI010000022">
    <property type="protein sequence ID" value="KAF7337102.1"/>
    <property type="molecule type" value="Genomic_DNA"/>
</dbReference>